<evidence type="ECO:0000313" key="9">
    <source>
        <dbReference type="EMBL" id="OHA96920.1"/>
    </source>
</evidence>
<dbReference type="PANTHER" id="PTHR43811:SF19">
    <property type="entry name" value="39 KDA FK506-BINDING NUCLEAR PROTEIN"/>
    <property type="match status" value="1"/>
</dbReference>
<dbReference type="PANTHER" id="PTHR43811">
    <property type="entry name" value="FKBP-TYPE PEPTIDYL-PROLYL CIS-TRANS ISOMERASE FKPA"/>
    <property type="match status" value="1"/>
</dbReference>
<evidence type="ECO:0000256" key="2">
    <source>
        <dbReference type="ARBA" id="ARBA00006577"/>
    </source>
</evidence>
<dbReference type="EMBL" id="MHVS01000003">
    <property type="protein sequence ID" value="OHA96920.1"/>
    <property type="molecule type" value="Genomic_DNA"/>
</dbReference>
<reference evidence="9 10" key="1">
    <citation type="journal article" date="2016" name="Nat. Commun.">
        <title>Thousands of microbial genomes shed light on interconnected biogeochemical processes in an aquifer system.</title>
        <authorList>
            <person name="Anantharaman K."/>
            <person name="Brown C.T."/>
            <person name="Hug L.A."/>
            <person name="Sharon I."/>
            <person name="Castelle C.J."/>
            <person name="Probst A.J."/>
            <person name="Thomas B.C."/>
            <person name="Singh A."/>
            <person name="Wilkins M.J."/>
            <person name="Karaoz U."/>
            <person name="Brodie E.L."/>
            <person name="Williams K.H."/>
            <person name="Hubbard S.S."/>
            <person name="Banfield J.F."/>
        </authorList>
    </citation>
    <scope>NUCLEOTIDE SEQUENCE [LARGE SCALE GENOMIC DNA]</scope>
</reference>
<dbReference type="InterPro" id="IPR001179">
    <property type="entry name" value="PPIase_FKBP_dom"/>
</dbReference>
<dbReference type="GO" id="GO:0003755">
    <property type="term" value="F:peptidyl-prolyl cis-trans isomerase activity"/>
    <property type="evidence" value="ECO:0007669"/>
    <property type="project" value="UniProtKB-UniRule"/>
</dbReference>
<keyword evidence="7" id="KW-1133">Transmembrane helix</keyword>
<keyword evidence="3 5" id="KW-0697">Rotamase</keyword>
<dbReference type="AlphaFoldDB" id="A0A1G2THZ5"/>
<proteinExistence type="inferred from homology"/>
<comment type="catalytic activity">
    <reaction evidence="1 5 6">
        <text>[protein]-peptidylproline (omega=180) = [protein]-peptidylproline (omega=0)</text>
        <dbReference type="Rhea" id="RHEA:16237"/>
        <dbReference type="Rhea" id="RHEA-COMP:10747"/>
        <dbReference type="Rhea" id="RHEA-COMP:10748"/>
        <dbReference type="ChEBI" id="CHEBI:83833"/>
        <dbReference type="ChEBI" id="CHEBI:83834"/>
        <dbReference type="EC" id="5.2.1.8"/>
    </reaction>
</comment>
<dbReference type="Pfam" id="PF00254">
    <property type="entry name" value="FKBP_C"/>
    <property type="match status" value="1"/>
</dbReference>
<name>A0A1G2THZ5_9BACT</name>
<gene>
    <name evidence="9" type="ORF">A3D49_02335</name>
</gene>
<dbReference type="Gene3D" id="3.10.50.40">
    <property type="match status" value="1"/>
</dbReference>
<keyword evidence="7" id="KW-0472">Membrane</keyword>
<evidence type="ECO:0000313" key="10">
    <source>
        <dbReference type="Proteomes" id="UP000177279"/>
    </source>
</evidence>
<accession>A0A1G2THZ5</accession>
<evidence type="ECO:0000256" key="3">
    <source>
        <dbReference type="ARBA" id="ARBA00023110"/>
    </source>
</evidence>
<comment type="caution">
    <text evidence="9">The sequence shown here is derived from an EMBL/GenBank/DDBJ whole genome shotgun (WGS) entry which is preliminary data.</text>
</comment>
<dbReference type="PROSITE" id="PS50059">
    <property type="entry name" value="FKBP_PPIASE"/>
    <property type="match status" value="1"/>
</dbReference>
<protein>
    <recommendedName>
        <fullName evidence="6">Peptidyl-prolyl cis-trans isomerase</fullName>
        <ecNumber evidence="6">5.2.1.8</ecNumber>
    </recommendedName>
</protein>
<evidence type="ECO:0000256" key="1">
    <source>
        <dbReference type="ARBA" id="ARBA00000971"/>
    </source>
</evidence>
<dbReference type="SUPFAM" id="SSF54534">
    <property type="entry name" value="FKBP-like"/>
    <property type="match status" value="1"/>
</dbReference>
<dbReference type="FunFam" id="3.10.50.40:FF:000006">
    <property type="entry name" value="Peptidyl-prolyl cis-trans isomerase"/>
    <property type="match status" value="1"/>
</dbReference>
<sequence>MNKTKYIAVATGLGLIGYLFFSGPFMSLFKSQSQNQNNQMPQTGYASQDVVAGQGALAEPGDKLTVHYVGKFVNGQIFDSSRDSNTPFTFTLGAGQVIRGWEEGIQGMREGGKRLLVIAPDYAYGGKGRGPIPANSTLVFEVELLKVEK</sequence>
<feature type="domain" description="PPIase FKBP-type" evidence="8">
    <location>
        <begin position="61"/>
        <end position="148"/>
    </location>
</feature>
<evidence type="ECO:0000259" key="8">
    <source>
        <dbReference type="PROSITE" id="PS50059"/>
    </source>
</evidence>
<feature type="transmembrane region" description="Helical" evidence="7">
    <location>
        <begin position="6"/>
        <end position="29"/>
    </location>
</feature>
<dbReference type="Proteomes" id="UP000177279">
    <property type="component" value="Unassembled WGS sequence"/>
</dbReference>
<comment type="similarity">
    <text evidence="2 6">Belongs to the FKBP-type PPIase family.</text>
</comment>
<evidence type="ECO:0000256" key="4">
    <source>
        <dbReference type="ARBA" id="ARBA00023235"/>
    </source>
</evidence>
<dbReference type="EC" id="5.2.1.8" evidence="6"/>
<keyword evidence="4 5" id="KW-0413">Isomerase</keyword>
<keyword evidence="7" id="KW-0812">Transmembrane</keyword>
<evidence type="ECO:0000256" key="6">
    <source>
        <dbReference type="RuleBase" id="RU003915"/>
    </source>
</evidence>
<dbReference type="InterPro" id="IPR046357">
    <property type="entry name" value="PPIase_dom_sf"/>
</dbReference>
<organism evidence="9 10">
    <name type="scientific">Candidatus Zambryskibacteria bacterium RIFCSPHIGHO2_02_FULL_43_37</name>
    <dbReference type="NCBI Taxonomy" id="1802749"/>
    <lineage>
        <taxon>Bacteria</taxon>
        <taxon>Candidatus Zambryskiibacteriota</taxon>
    </lineage>
</organism>
<evidence type="ECO:0000256" key="5">
    <source>
        <dbReference type="PROSITE-ProRule" id="PRU00277"/>
    </source>
</evidence>
<evidence type="ECO:0000256" key="7">
    <source>
        <dbReference type="SAM" id="Phobius"/>
    </source>
</evidence>